<feature type="signal peptide" evidence="1">
    <location>
        <begin position="1"/>
        <end position="24"/>
    </location>
</feature>
<evidence type="ECO:0000313" key="2">
    <source>
        <dbReference type="EMBL" id="CDJ49674.1"/>
    </source>
</evidence>
<name>U6LM73_9EIME</name>
<proteinExistence type="predicted"/>
<evidence type="ECO:0000313" key="3">
    <source>
        <dbReference type="Proteomes" id="UP000030750"/>
    </source>
</evidence>
<evidence type="ECO:0000256" key="1">
    <source>
        <dbReference type="SAM" id="SignalP"/>
    </source>
</evidence>
<feature type="chain" id="PRO_5004674202" evidence="1">
    <location>
        <begin position="25"/>
        <end position="254"/>
    </location>
</feature>
<dbReference type="VEuPathDB" id="ToxoDB:EBH_0027980"/>
<sequence>MAPIFKSAAAFCLVALCGLQSTAAAQGTVKLLVDDAGPGSVLAANLARGGKISVPTKLLKEDESIKEGLKKALGETQNVLTGNACDSVTVKPDFVKKKFFVQFKSEEDSKDFRKDVQGALDKGVKLLKDMKTYPTDAAQWQTFWGNPDGANVANLLWSNSTKVGCAVGVCVEVQASSDVPLLGTNAYLFCQLNPEAEENKAPFDKKYYDALIARTTPLTAMTKDDLPSKNGATAVAVPSLLLTGLAAILATAAA</sequence>
<dbReference type="InterPro" id="IPR035940">
    <property type="entry name" value="CAP_sf"/>
</dbReference>
<organism evidence="2 3">
    <name type="scientific">Eimeria brunetti</name>
    <dbReference type="NCBI Taxonomy" id="51314"/>
    <lineage>
        <taxon>Eukaryota</taxon>
        <taxon>Sar</taxon>
        <taxon>Alveolata</taxon>
        <taxon>Apicomplexa</taxon>
        <taxon>Conoidasida</taxon>
        <taxon>Coccidia</taxon>
        <taxon>Eucoccidiorida</taxon>
        <taxon>Eimeriorina</taxon>
        <taxon>Eimeriidae</taxon>
        <taxon>Eimeria</taxon>
    </lineage>
</organism>
<protein>
    <submittedName>
        <fullName evidence="2">SAG family member</fullName>
    </submittedName>
</protein>
<keyword evidence="3" id="KW-1185">Reference proteome</keyword>
<dbReference type="AlphaFoldDB" id="U6LM73"/>
<dbReference type="Proteomes" id="UP000030750">
    <property type="component" value="Unassembled WGS sequence"/>
</dbReference>
<accession>U6LM73</accession>
<gene>
    <name evidence="2" type="ORF">EBH_0027980</name>
</gene>
<keyword evidence="1" id="KW-0732">Signal</keyword>
<dbReference type="OrthoDB" id="348012at2759"/>
<reference evidence="2" key="1">
    <citation type="submission" date="2013-10" db="EMBL/GenBank/DDBJ databases">
        <title>Genomic analysis of the causative agents of coccidiosis in chickens.</title>
        <authorList>
            <person name="Reid A.J."/>
            <person name="Blake D."/>
            <person name="Billington K."/>
            <person name="Browne H."/>
            <person name="Dunn M."/>
            <person name="Hung S."/>
            <person name="Kawahara F."/>
            <person name="Miranda-Saavedra D."/>
            <person name="Mourier T."/>
            <person name="Nagra H."/>
            <person name="Otto T.D."/>
            <person name="Rawlings N."/>
            <person name="Sanchez A."/>
            <person name="Sanders M."/>
            <person name="Subramaniam C."/>
            <person name="Tay Y."/>
            <person name="Dear P."/>
            <person name="Doerig C."/>
            <person name="Gruber A."/>
            <person name="Parkinson J."/>
            <person name="Shirley M."/>
            <person name="Wan K.L."/>
            <person name="Berriman M."/>
            <person name="Tomley F."/>
            <person name="Pain A."/>
        </authorList>
    </citation>
    <scope>NUCLEOTIDE SEQUENCE [LARGE SCALE GENOMIC DNA]</scope>
    <source>
        <strain evidence="2">Houghton</strain>
    </source>
</reference>
<dbReference type="Gene3D" id="3.40.33.10">
    <property type="entry name" value="CAP"/>
    <property type="match status" value="1"/>
</dbReference>
<reference evidence="2" key="2">
    <citation type="submission" date="2013-10" db="EMBL/GenBank/DDBJ databases">
        <authorList>
            <person name="Aslett M."/>
        </authorList>
    </citation>
    <scope>NUCLEOTIDE SEQUENCE [LARGE SCALE GENOMIC DNA]</scope>
    <source>
        <strain evidence="2">Houghton</strain>
    </source>
</reference>
<dbReference type="EMBL" id="HG711804">
    <property type="protein sequence ID" value="CDJ49674.1"/>
    <property type="molecule type" value="Genomic_DNA"/>
</dbReference>